<keyword evidence="1" id="KW-0812">Transmembrane</keyword>
<gene>
    <name evidence="2" type="ORF">PUN28_020265</name>
</gene>
<name>A0AAW2E5Z4_9HYME</name>
<reference evidence="2 3" key="1">
    <citation type="submission" date="2023-03" db="EMBL/GenBank/DDBJ databases">
        <title>High recombination rates correlate with genetic variation in Cardiocondyla obscurior ants.</title>
        <authorList>
            <person name="Errbii M."/>
        </authorList>
    </citation>
    <scope>NUCLEOTIDE SEQUENCE [LARGE SCALE GENOMIC DNA]</scope>
    <source>
        <strain evidence="2">Alpha-2009</strain>
        <tissue evidence="2">Whole body</tissue>
    </source>
</reference>
<keyword evidence="1" id="KW-1133">Transmembrane helix</keyword>
<protein>
    <submittedName>
        <fullName evidence="2">Uncharacterized protein</fullName>
    </submittedName>
</protein>
<keyword evidence="1" id="KW-0472">Membrane</keyword>
<feature type="transmembrane region" description="Helical" evidence="1">
    <location>
        <begin position="21"/>
        <end position="39"/>
    </location>
</feature>
<comment type="caution">
    <text evidence="2">The sequence shown here is derived from an EMBL/GenBank/DDBJ whole genome shotgun (WGS) entry which is preliminary data.</text>
</comment>
<organism evidence="2 3">
    <name type="scientific">Cardiocondyla obscurior</name>
    <dbReference type="NCBI Taxonomy" id="286306"/>
    <lineage>
        <taxon>Eukaryota</taxon>
        <taxon>Metazoa</taxon>
        <taxon>Ecdysozoa</taxon>
        <taxon>Arthropoda</taxon>
        <taxon>Hexapoda</taxon>
        <taxon>Insecta</taxon>
        <taxon>Pterygota</taxon>
        <taxon>Neoptera</taxon>
        <taxon>Endopterygota</taxon>
        <taxon>Hymenoptera</taxon>
        <taxon>Apocrita</taxon>
        <taxon>Aculeata</taxon>
        <taxon>Formicoidea</taxon>
        <taxon>Formicidae</taxon>
        <taxon>Myrmicinae</taxon>
        <taxon>Cardiocondyla</taxon>
    </lineage>
</organism>
<evidence type="ECO:0000256" key="1">
    <source>
        <dbReference type="SAM" id="Phobius"/>
    </source>
</evidence>
<dbReference type="AlphaFoldDB" id="A0AAW2E5Z4"/>
<proteinExistence type="predicted"/>
<sequence length="94" mass="11259">MHSFFTIKKKKGDIHVVDKNVTKQIRIISIYILILNFIASTRIQLLHIIHLIRFNIFITYRIIIGTLHNYASTRGIAYILIYQFTLHYYRIITH</sequence>
<evidence type="ECO:0000313" key="3">
    <source>
        <dbReference type="Proteomes" id="UP001430953"/>
    </source>
</evidence>
<dbReference type="Proteomes" id="UP001430953">
    <property type="component" value="Unassembled WGS sequence"/>
</dbReference>
<evidence type="ECO:0000313" key="2">
    <source>
        <dbReference type="EMBL" id="KAL0099096.1"/>
    </source>
</evidence>
<dbReference type="EMBL" id="JADYXP020000029">
    <property type="protein sequence ID" value="KAL0099096.1"/>
    <property type="molecule type" value="Genomic_DNA"/>
</dbReference>
<keyword evidence="3" id="KW-1185">Reference proteome</keyword>
<accession>A0AAW2E5Z4</accession>